<comment type="caution">
    <text evidence="3">The sequence shown here is derived from an EMBL/GenBank/DDBJ whole genome shotgun (WGS) entry which is preliminary data.</text>
</comment>
<keyword evidence="1" id="KW-0812">Transmembrane</keyword>
<keyword evidence="1" id="KW-1133">Transmembrane helix</keyword>
<protein>
    <recommendedName>
        <fullName evidence="5">Transmembrane protein</fullName>
    </recommendedName>
</protein>
<proteinExistence type="predicted"/>
<sequence>MRIIKENRYVCRTWSFLLILLAILAPRPCFATSINYEDLQPAATFHGHRHEQGAGNDRHAVRQETKLAITSIRATNVITVGQSCQRSPRDSDKGHGYATMMMAVAAHAIIATMMATTMTIARVSGTGEKFQEN</sequence>
<keyword evidence="1" id="KW-0472">Membrane</keyword>
<feature type="signal peptide" evidence="2">
    <location>
        <begin position="1"/>
        <end position="31"/>
    </location>
</feature>
<keyword evidence="4" id="KW-1185">Reference proteome</keyword>
<feature type="chain" id="PRO_5041381962" description="Transmembrane protein" evidence="2">
    <location>
        <begin position="32"/>
        <end position="133"/>
    </location>
</feature>
<feature type="transmembrane region" description="Helical" evidence="1">
    <location>
        <begin position="97"/>
        <end position="121"/>
    </location>
</feature>
<reference evidence="3" key="1">
    <citation type="submission" date="2021-10" db="EMBL/GenBank/DDBJ databases">
        <title>Melipona bicolor Genome sequencing and assembly.</title>
        <authorList>
            <person name="Araujo N.S."/>
            <person name="Arias M.C."/>
        </authorList>
    </citation>
    <scope>NUCLEOTIDE SEQUENCE</scope>
    <source>
        <strain evidence="3">USP_2M_L1-L4_2017</strain>
        <tissue evidence="3">Whole body</tissue>
    </source>
</reference>
<evidence type="ECO:0000313" key="4">
    <source>
        <dbReference type="Proteomes" id="UP001177670"/>
    </source>
</evidence>
<accession>A0AA40G156</accession>
<dbReference type="Proteomes" id="UP001177670">
    <property type="component" value="Unassembled WGS sequence"/>
</dbReference>
<organism evidence="3 4">
    <name type="scientific">Melipona bicolor</name>
    <dbReference type="NCBI Taxonomy" id="60889"/>
    <lineage>
        <taxon>Eukaryota</taxon>
        <taxon>Metazoa</taxon>
        <taxon>Ecdysozoa</taxon>
        <taxon>Arthropoda</taxon>
        <taxon>Hexapoda</taxon>
        <taxon>Insecta</taxon>
        <taxon>Pterygota</taxon>
        <taxon>Neoptera</taxon>
        <taxon>Endopterygota</taxon>
        <taxon>Hymenoptera</taxon>
        <taxon>Apocrita</taxon>
        <taxon>Aculeata</taxon>
        <taxon>Apoidea</taxon>
        <taxon>Anthophila</taxon>
        <taxon>Apidae</taxon>
        <taxon>Melipona</taxon>
    </lineage>
</organism>
<evidence type="ECO:0008006" key="5">
    <source>
        <dbReference type="Google" id="ProtNLM"/>
    </source>
</evidence>
<evidence type="ECO:0000313" key="3">
    <source>
        <dbReference type="EMBL" id="KAK1128570.1"/>
    </source>
</evidence>
<keyword evidence="2" id="KW-0732">Signal</keyword>
<name>A0AA40G156_9HYME</name>
<dbReference type="AlphaFoldDB" id="A0AA40G156"/>
<dbReference type="EMBL" id="JAHYIQ010000010">
    <property type="protein sequence ID" value="KAK1128570.1"/>
    <property type="molecule type" value="Genomic_DNA"/>
</dbReference>
<evidence type="ECO:0000256" key="1">
    <source>
        <dbReference type="SAM" id="Phobius"/>
    </source>
</evidence>
<gene>
    <name evidence="3" type="ORF">K0M31_003028</name>
</gene>
<evidence type="ECO:0000256" key="2">
    <source>
        <dbReference type="SAM" id="SignalP"/>
    </source>
</evidence>